<feature type="region of interest" description="Disordered" evidence="1">
    <location>
        <begin position="36"/>
        <end position="61"/>
    </location>
</feature>
<evidence type="ECO:0000313" key="4">
    <source>
        <dbReference type="Proteomes" id="UP000032430"/>
    </source>
</evidence>
<keyword evidence="4" id="KW-1185">Reference proteome</keyword>
<dbReference type="AlphaFoldDB" id="A0A098G5N7"/>
<keyword evidence="2" id="KW-0812">Transmembrane</keyword>
<name>A0A098G5N7_9GAMM</name>
<protein>
    <submittedName>
        <fullName evidence="3">Uncharacterized protein</fullName>
    </submittedName>
</protein>
<reference evidence="4" key="1">
    <citation type="submission" date="2014-09" db="EMBL/GenBank/DDBJ databases">
        <authorList>
            <person name="Gomez-Valero L."/>
        </authorList>
    </citation>
    <scope>NUCLEOTIDE SEQUENCE [LARGE SCALE GENOMIC DNA]</scope>
    <source>
        <strain evidence="4">ATCC700992</strain>
    </source>
</reference>
<accession>A0A098G5N7</accession>
<evidence type="ECO:0000256" key="2">
    <source>
        <dbReference type="SAM" id="Phobius"/>
    </source>
</evidence>
<proteinExistence type="predicted"/>
<evidence type="ECO:0000256" key="1">
    <source>
        <dbReference type="SAM" id="MobiDB-lite"/>
    </source>
</evidence>
<organism evidence="3 4">
    <name type="scientific">Legionella fallonii LLAP-10</name>
    <dbReference type="NCBI Taxonomy" id="1212491"/>
    <lineage>
        <taxon>Bacteria</taxon>
        <taxon>Pseudomonadati</taxon>
        <taxon>Pseudomonadota</taxon>
        <taxon>Gammaproteobacteria</taxon>
        <taxon>Legionellales</taxon>
        <taxon>Legionellaceae</taxon>
        <taxon>Legionella</taxon>
    </lineage>
</organism>
<keyword evidence="2" id="KW-0472">Membrane</keyword>
<keyword evidence="2" id="KW-1133">Transmembrane helix</keyword>
<dbReference type="RefSeq" id="WP_045096207.1">
    <property type="nucleotide sequence ID" value="NZ_LN614827.1"/>
</dbReference>
<evidence type="ECO:0000313" key="3">
    <source>
        <dbReference type="EMBL" id="CEG57767.1"/>
    </source>
</evidence>
<dbReference type="EMBL" id="LN614827">
    <property type="protein sequence ID" value="CEG57767.1"/>
    <property type="molecule type" value="Genomic_DNA"/>
</dbReference>
<feature type="compositionally biased region" description="Polar residues" evidence="1">
    <location>
        <begin position="36"/>
        <end position="45"/>
    </location>
</feature>
<sequence length="61" mass="6960">MKKKDRENEYRGIVSIIVIVILAIILVYYYSHRPSVSNESNNSNIPVEAPNPPTDKTNETQ</sequence>
<dbReference type="KEGG" id="lfa:LFA_2396"/>
<feature type="transmembrane region" description="Helical" evidence="2">
    <location>
        <begin position="12"/>
        <end position="31"/>
    </location>
</feature>
<dbReference type="HOGENOM" id="CLU_3008749_0_0_6"/>
<dbReference type="Proteomes" id="UP000032430">
    <property type="component" value="Chromosome I"/>
</dbReference>
<gene>
    <name evidence="3" type="ORF">LFA_2396</name>
</gene>